<feature type="domain" description="Beta-lactamase-related" evidence="2">
    <location>
        <begin position="15"/>
        <end position="341"/>
    </location>
</feature>
<evidence type="ECO:0000256" key="1">
    <source>
        <dbReference type="SAM" id="MobiDB-lite"/>
    </source>
</evidence>
<evidence type="ECO:0000313" key="3">
    <source>
        <dbReference type="EMBL" id="GAA2132587.1"/>
    </source>
</evidence>
<dbReference type="InterPro" id="IPR012338">
    <property type="entry name" value="Beta-lactam/transpept-like"/>
</dbReference>
<dbReference type="GO" id="GO:0016787">
    <property type="term" value="F:hydrolase activity"/>
    <property type="evidence" value="ECO:0007669"/>
    <property type="project" value="UniProtKB-KW"/>
</dbReference>
<reference evidence="3 4" key="1">
    <citation type="journal article" date="2019" name="Int. J. Syst. Evol. Microbiol.">
        <title>The Global Catalogue of Microorganisms (GCM) 10K type strain sequencing project: providing services to taxonomists for standard genome sequencing and annotation.</title>
        <authorList>
            <consortium name="The Broad Institute Genomics Platform"/>
            <consortium name="The Broad Institute Genome Sequencing Center for Infectious Disease"/>
            <person name="Wu L."/>
            <person name="Ma J."/>
        </authorList>
    </citation>
    <scope>NUCLEOTIDE SEQUENCE [LARGE SCALE GENOMIC DNA]</scope>
    <source>
        <strain evidence="3 4">JCM 15481</strain>
    </source>
</reference>
<dbReference type="SUPFAM" id="SSF56601">
    <property type="entry name" value="beta-lactamase/transpeptidase-like"/>
    <property type="match status" value="1"/>
</dbReference>
<dbReference type="InterPro" id="IPR050491">
    <property type="entry name" value="AmpC-like"/>
</dbReference>
<evidence type="ECO:0000259" key="2">
    <source>
        <dbReference type="Pfam" id="PF00144"/>
    </source>
</evidence>
<evidence type="ECO:0000313" key="4">
    <source>
        <dbReference type="Proteomes" id="UP001500443"/>
    </source>
</evidence>
<dbReference type="Pfam" id="PF00144">
    <property type="entry name" value="Beta-lactamase"/>
    <property type="match status" value="1"/>
</dbReference>
<proteinExistence type="predicted"/>
<name>A0ABN2YUP3_9ACTN</name>
<dbReference type="Gene3D" id="3.40.710.10">
    <property type="entry name" value="DD-peptidase/beta-lactamase superfamily"/>
    <property type="match status" value="1"/>
</dbReference>
<keyword evidence="4" id="KW-1185">Reference proteome</keyword>
<dbReference type="PANTHER" id="PTHR46825:SF7">
    <property type="entry name" value="D-ALANYL-D-ALANINE CARBOXYPEPTIDASE"/>
    <property type="match status" value="1"/>
</dbReference>
<dbReference type="RefSeq" id="WP_344291471.1">
    <property type="nucleotide sequence ID" value="NZ_BAAAPF010000146.1"/>
</dbReference>
<feature type="region of interest" description="Disordered" evidence="1">
    <location>
        <begin position="193"/>
        <end position="215"/>
    </location>
</feature>
<dbReference type="InterPro" id="IPR001466">
    <property type="entry name" value="Beta-lactam-related"/>
</dbReference>
<keyword evidence="3" id="KW-0378">Hydrolase</keyword>
<comment type="caution">
    <text evidence="3">The sequence shown here is derived from an EMBL/GenBank/DDBJ whole genome shotgun (WGS) entry which is preliminary data.</text>
</comment>
<protein>
    <submittedName>
        <fullName evidence="3">Serine hydrolase domain-containing protein</fullName>
    </submittedName>
</protein>
<organism evidence="3 4">
    <name type="scientific">Streptomyces synnematoformans</name>
    <dbReference type="NCBI Taxonomy" id="415721"/>
    <lineage>
        <taxon>Bacteria</taxon>
        <taxon>Bacillati</taxon>
        <taxon>Actinomycetota</taxon>
        <taxon>Actinomycetes</taxon>
        <taxon>Kitasatosporales</taxon>
        <taxon>Streptomycetaceae</taxon>
        <taxon>Streptomyces</taxon>
    </lineage>
</organism>
<gene>
    <name evidence="3" type="ORF">GCM10009802_40970</name>
</gene>
<sequence>MGLRDEPLKAVAAAAERRAAVVVAVSVTGAYRTLSRGGVDRKGTASVTDRTRFEVGSVTKTFTALLLADSAVRGEVGLTGRIAEHLPYVALPRGHGRAITYEHLATHTSGLPRLPPGLLRRGLPSWFANPYRSFTPEMLLPALGRAVVHHPPGTHTRYSNFGVGLLGRLLADGAGSDYGSLLRRRVLDPLALTDTGTVAPDPQARNGGDGRGDPDPGYAVGYWHGRRRPPWLIPALPGAGAVRSSAHDLIRFLRAHLEPDGPDAPRPLRAPLAEAVRIRGLPGQEEEKSGLAWGVRTLAGATLYFHSGATRGCTSFVGFSPEREVCVAALTNSGVTLRCRFIQSAYLLLRALALGEEK</sequence>
<accession>A0ABN2YUP3</accession>
<dbReference type="PANTHER" id="PTHR46825">
    <property type="entry name" value="D-ALANYL-D-ALANINE-CARBOXYPEPTIDASE/ENDOPEPTIDASE AMPH"/>
    <property type="match status" value="1"/>
</dbReference>
<dbReference type="Proteomes" id="UP001500443">
    <property type="component" value="Unassembled WGS sequence"/>
</dbReference>
<dbReference type="EMBL" id="BAAAPF010000146">
    <property type="protein sequence ID" value="GAA2132587.1"/>
    <property type="molecule type" value="Genomic_DNA"/>
</dbReference>